<evidence type="ECO:0000256" key="2">
    <source>
        <dbReference type="ARBA" id="ARBA00023274"/>
    </source>
</evidence>
<dbReference type="RefSeq" id="WP_267636402.1">
    <property type="nucleotide sequence ID" value="NZ_JAODIY010000004.1"/>
</dbReference>
<dbReference type="Pfam" id="PF01775">
    <property type="entry name" value="Ribosomal_L18A"/>
    <property type="match status" value="1"/>
</dbReference>
<proteinExistence type="inferred from homology"/>
<dbReference type="GO" id="GO:0005840">
    <property type="term" value="C:ribosome"/>
    <property type="evidence" value="ECO:0007669"/>
    <property type="project" value="UniProtKB-KW"/>
</dbReference>
<reference evidence="5 6" key="1">
    <citation type="journal article" date="2014" name="Int. J. Syst. Evol. Microbiol.">
        <title>Complete genome sequence of Corynebacterium casei LMG S-19264T (=DSM 44701T), isolated from a smear-ripened cheese.</title>
        <authorList>
            <consortium name="US DOE Joint Genome Institute (JGI-PGF)"/>
            <person name="Walter F."/>
            <person name="Albersmeier A."/>
            <person name="Kalinowski J."/>
            <person name="Ruckert C."/>
        </authorList>
    </citation>
    <scope>NUCLEOTIDE SEQUENCE [LARGE SCALE GENOMIC DNA]</scope>
    <source>
        <strain evidence="5 6">CGMCC 4.7215</strain>
    </source>
</reference>
<feature type="domain" description="Large ribosomal subunit protein eL20" evidence="4">
    <location>
        <begin position="1"/>
        <end position="56"/>
    </location>
</feature>
<dbReference type="HAMAP" id="MF_00273">
    <property type="entry name" value="Ribosomal_eL20"/>
    <property type="match status" value="1"/>
</dbReference>
<evidence type="ECO:0000259" key="4">
    <source>
        <dbReference type="Pfam" id="PF01775"/>
    </source>
</evidence>
<gene>
    <name evidence="3 5" type="primary">rpl18a</name>
    <name evidence="3" type="synonym">rpl20e</name>
    <name evidence="3" type="synonym">rplX</name>
    <name evidence="5" type="ORF">ACFQJ7_05060</name>
</gene>
<evidence type="ECO:0000256" key="3">
    <source>
        <dbReference type="HAMAP-Rule" id="MF_00273"/>
    </source>
</evidence>
<dbReference type="Gene3D" id="3.10.20.10">
    <property type="match status" value="1"/>
</dbReference>
<dbReference type="NCBIfam" id="NF001981">
    <property type="entry name" value="PRK00773.1-1"/>
    <property type="match status" value="1"/>
</dbReference>
<sequence length="57" mass="6596">MSEYTVSGRWQARDGWQTFEKELNAENEDVAVEHVYAEFGSKHGLKRPQVEVEEVAQ</sequence>
<accession>A0ABD5X4F7</accession>
<dbReference type="GO" id="GO:0006412">
    <property type="term" value="P:translation"/>
    <property type="evidence" value="ECO:0007669"/>
    <property type="project" value="UniProtKB-UniRule"/>
</dbReference>
<evidence type="ECO:0000313" key="5">
    <source>
        <dbReference type="EMBL" id="MFC7125409.1"/>
    </source>
</evidence>
<dbReference type="InterPro" id="IPR028877">
    <property type="entry name" value="Ribosomal_eL20"/>
</dbReference>
<comment type="subunit">
    <text evidence="3">Part of the 50S ribosomal subunit. Binds 23S rRNA.</text>
</comment>
<organism evidence="5 6">
    <name type="scientific">Halovenus rubra</name>
    <dbReference type="NCBI Taxonomy" id="869890"/>
    <lineage>
        <taxon>Archaea</taxon>
        <taxon>Methanobacteriati</taxon>
        <taxon>Methanobacteriota</taxon>
        <taxon>Stenosarchaea group</taxon>
        <taxon>Halobacteria</taxon>
        <taxon>Halobacteriales</taxon>
        <taxon>Haloarculaceae</taxon>
        <taxon>Halovenus</taxon>
    </lineage>
</organism>
<protein>
    <recommendedName>
        <fullName evidence="3">Large ribosomal subunit protein eL20</fullName>
    </recommendedName>
</protein>
<dbReference type="AlphaFoldDB" id="A0ABD5X4F7"/>
<dbReference type="InterPro" id="IPR023573">
    <property type="entry name" value="Ribosomal_eL20_dom"/>
</dbReference>
<keyword evidence="3" id="KW-0699">rRNA-binding</keyword>
<dbReference type="Proteomes" id="UP001596414">
    <property type="component" value="Unassembled WGS sequence"/>
</dbReference>
<comment type="similarity">
    <text evidence="3">Belongs to the eukaryotic ribosomal protein eL20 family.</text>
</comment>
<keyword evidence="2 3" id="KW-0687">Ribonucleoprotein</keyword>
<dbReference type="GO" id="GO:1990904">
    <property type="term" value="C:ribonucleoprotein complex"/>
    <property type="evidence" value="ECO:0007669"/>
    <property type="project" value="UniProtKB-KW"/>
</dbReference>
<evidence type="ECO:0000313" key="6">
    <source>
        <dbReference type="Proteomes" id="UP001596414"/>
    </source>
</evidence>
<dbReference type="EMBL" id="JBHSZQ010000004">
    <property type="protein sequence ID" value="MFC7125409.1"/>
    <property type="molecule type" value="Genomic_DNA"/>
</dbReference>
<comment type="caution">
    <text evidence="5">The sequence shown here is derived from an EMBL/GenBank/DDBJ whole genome shotgun (WGS) entry which is preliminary data.</text>
</comment>
<dbReference type="SUPFAM" id="SSF160374">
    <property type="entry name" value="RplX-like"/>
    <property type="match status" value="1"/>
</dbReference>
<name>A0ABD5X4F7_9EURY</name>
<keyword evidence="3" id="KW-0694">RNA-binding</keyword>
<keyword evidence="1 3" id="KW-0689">Ribosomal protein</keyword>
<dbReference type="GO" id="GO:0070180">
    <property type="term" value="F:large ribosomal subunit rRNA binding"/>
    <property type="evidence" value="ECO:0007669"/>
    <property type="project" value="UniProtKB-UniRule"/>
</dbReference>
<evidence type="ECO:0000256" key="1">
    <source>
        <dbReference type="ARBA" id="ARBA00022980"/>
    </source>
</evidence>